<dbReference type="AlphaFoldDB" id="A0A2U2AKR5"/>
<keyword evidence="2" id="KW-1133">Transmembrane helix</keyword>
<feature type="transmembrane region" description="Helical" evidence="2">
    <location>
        <begin position="58"/>
        <end position="80"/>
    </location>
</feature>
<dbReference type="Proteomes" id="UP000245217">
    <property type="component" value="Unassembled WGS sequence"/>
</dbReference>
<dbReference type="RefSeq" id="WP_109202227.1">
    <property type="nucleotide sequence ID" value="NZ_QEWS01000009.1"/>
</dbReference>
<keyword evidence="2" id="KW-0472">Membrane</keyword>
<organism evidence="3 5">
    <name type="scientific">Ignatzschineria cameli</name>
    <dbReference type="NCBI Taxonomy" id="2182793"/>
    <lineage>
        <taxon>Bacteria</taxon>
        <taxon>Pseudomonadati</taxon>
        <taxon>Pseudomonadota</taxon>
        <taxon>Gammaproteobacteria</taxon>
        <taxon>Cardiobacteriales</taxon>
        <taxon>Ignatzschineriaceae</taxon>
        <taxon>Ignatzschineria</taxon>
    </lineage>
</organism>
<feature type="compositionally biased region" description="Basic residues" evidence="1">
    <location>
        <begin position="131"/>
        <end position="142"/>
    </location>
</feature>
<evidence type="ECO:0000313" key="3">
    <source>
        <dbReference type="EMBL" id="PWD83575.1"/>
    </source>
</evidence>
<name>A0A2U2AKR5_9GAMM</name>
<feature type="region of interest" description="Disordered" evidence="1">
    <location>
        <begin position="123"/>
        <end position="144"/>
    </location>
</feature>
<dbReference type="Proteomes" id="UP000245059">
    <property type="component" value="Unassembled WGS sequence"/>
</dbReference>
<dbReference type="OrthoDB" id="9925209at2"/>
<protein>
    <submittedName>
        <fullName evidence="3">Uncharacterized protein</fullName>
    </submittedName>
</protein>
<feature type="region of interest" description="Disordered" evidence="1">
    <location>
        <begin position="89"/>
        <end position="108"/>
    </location>
</feature>
<accession>A0A2U2AKR5</accession>
<keyword evidence="2" id="KW-0812">Transmembrane</keyword>
<feature type="region of interest" description="Disordered" evidence="1">
    <location>
        <begin position="170"/>
        <end position="191"/>
    </location>
</feature>
<comment type="caution">
    <text evidence="3">The sequence shown here is derived from an EMBL/GenBank/DDBJ whole genome shotgun (WGS) entry which is preliminary data.</text>
</comment>
<dbReference type="EMBL" id="QEWV01000011">
    <property type="protein sequence ID" value="PWD90053.1"/>
    <property type="molecule type" value="Genomic_DNA"/>
</dbReference>
<gene>
    <name evidence="3" type="ORF">DC077_09495</name>
    <name evidence="4" type="ORF">DC078_09090</name>
</gene>
<reference evidence="5 6" key="2">
    <citation type="submission" date="2018-05" db="EMBL/GenBank/DDBJ databases">
        <title>Ignatzschineria dubaiensis sp. nov., isolated from necrotic foot tissues of dromedaries (Camelus dromedarius) and associated maggots in Dubai, United Arab Emirates.</title>
        <authorList>
            <person name="Tsang C.C."/>
            <person name="Tang J.Y.M."/>
            <person name="Fong J.Y.H."/>
            <person name="Kinne J."/>
            <person name="Lee H.H."/>
            <person name="Joseph M."/>
            <person name="Jose S."/>
            <person name="Schuster R.K."/>
            <person name="Tang Y."/>
            <person name="Sivakumar S."/>
            <person name="Chen J.H.K."/>
            <person name="Teng J.L.L."/>
            <person name="Lau S.K.P."/>
            <person name="Wernery U."/>
            <person name="Woo P.C.Y."/>
        </authorList>
    </citation>
    <scope>NUCLEOTIDE SEQUENCE [LARGE SCALE GENOMIC DNA]</scope>
    <source>
        <strain evidence="5">UAE-HKU57</strain>
        <strain evidence="6">UAE-HKU58</strain>
    </source>
</reference>
<evidence type="ECO:0000313" key="5">
    <source>
        <dbReference type="Proteomes" id="UP000245059"/>
    </source>
</evidence>
<proteinExistence type="predicted"/>
<dbReference type="EMBL" id="QEWW01000010">
    <property type="protein sequence ID" value="PWD83575.1"/>
    <property type="molecule type" value="Genomic_DNA"/>
</dbReference>
<evidence type="ECO:0000313" key="6">
    <source>
        <dbReference type="Proteomes" id="UP000245217"/>
    </source>
</evidence>
<evidence type="ECO:0000313" key="4">
    <source>
        <dbReference type="EMBL" id="PWD90053.1"/>
    </source>
</evidence>
<evidence type="ECO:0000256" key="1">
    <source>
        <dbReference type="SAM" id="MobiDB-lite"/>
    </source>
</evidence>
<feature type="transmembrane region" description="Helical" evidence="2">
    <location>
        <begin position="6"/>
        <end position="26"/>
    </location>
</feature>
<sequence>MSSINSNGILLLITIFTLIPMISSLFSQEYNTFLRPTAGISINATFGFFALISSELLLLFLILIGSAIGYFLSVYIIEVVHHYRFGNPKKPEPPAGNHSDLQTGLKEKHSPAKAVREMQLQLPAQPATPLKKSRSSPKKGKKVASEVKTLIDIIEEGSVSEYLQQRREARRKAVLTRIEQQQKQKQQPQQK</sequence>
<evidence type="ECO:0000256" key="2">
    <source>
        <dbReference type="SAM" id="Phobius"/>
    </source>
</evidence>
<reference evidence="3" key="1">
    <citation type="journal article" date="2018" name="Genome Announc.">
        <title>Ignatzschineria cameli sp. nov., isolated from necrotic foot tissue of dromedaries (Camelus dromedarius) and associated maggots (Wohlfahrtia species) in Dubai.</title>
        <authorList>
            <person name="Tsang C.C."/>
            <person name="Tang J.Y."/>
            <person name="Fong J.Y."/>
            <person name="Kinne J."/>
            <person name="Lee H.H."/>
            <person name="Joseph M."/>
            <person name="Jose S."/>
            <person name="Schuster R.K."/>
            <person name="Tang Y."/>
            <person name="Sivakumar S."/>
            <person name="Chen J.H."/>
            <person name="Teng J.L."/>
            <person name="Lau S.K."/>
            <person name="Wernery U."/>
            <person name="Woo P.C."/>
        </authorList>
    </citation>
    <scope>NUCLEOTIDE SEQUENCE</scope>
    <source>
        <strain evidence="3">UAE-HKU57</strain>
        <strain evidence="4">UAE-HKU58</strain>
    </source>
</reference>
<feature type="compositionally biased region" description="Low complexity" evidence="1">
    <location>
        <begin position="181"/>
        <end position="191"/>
    </location>
</feature>
<keyword evidence="6" id="KW-1185">Reference proteome</keyword>
<feature type="transmembrane region" description="Helical" evidence="2">
    <location>
        <begin position="33"/>
        <end position="52"/>
    </location>
</feature>